<organism evidence="2 3">
    <name type="scientific">Cirrhinus molitorella</name>
    <name type="common">mud carp</name>
    <dbReference type="NCBI Taxonomy" id="172907"/>
    <lineage>
        <taxon>Eukaryota</taxon>
        <taxon>Metazoa</taxon>
        <taxon>Chordata</taxon>
        <taxon>Craniata</taxon>
        <taxon>Vertebrata</taxon>
        <taxon>Euteleostomi</taxon>
        <taxon>Actinopterygii</taxon>
        <taxon>Neopterygii</taxon>
        <taxon>Teleostei</taxon>
        <taxon>Ostariophysi</taxon>
        <taxon>Cypriniformes</taxon>
        <taxon>Cyprinidae</taxon>
        <taxon>Labeoninae</taxon>
        <taxon>Labeonini</taxon>
        <taxon>Cirrhinus</taxon>
    </lineage>
</organism>
<protein>
    <recommendedName>
        <fullName evidence="1">SERTA domain-containing protein</fullName>
    </recommendedName>
</protein>
<reference evidence="2" key="1">
    <citation type="submission" date="2023-08" db="EMBL/GenBank/DDBJ databases">
        <title>Chromosome-level Genome Assembly of mud carp (Cirrhinus molitorella).</title>
        <authorList>
            <person name="Liu H."/>
        </authorList>
    </citation>
    <scope>NUCLEOTIDE SEQUENCE</scope>
    <source>
        <strain evidence="2">Prfri</strain>
        <tissue evidence="2">Muscle</tissue>
    </source>
</reference>
<dbReference type="PROSITE" id="PS51053">
    <property type="entry name" value="SERTA"/>
    <property type="match status" value="1"/>
</dbReference>
<dbReference type="GO" id="GO:0005634">
    <property type="term" value="C:nucleus"/>
    <property type="evidence" value="ECO:0007669"/>
    <property type="project" value="TreeGrafter"/>
</dbReference>
<keyword evidence="3" id="KW-1185">Reference proteome</keyword>
<evidence type="ECO:0000259" key="1">
    <source>
        <dbReference type="PROSITE" id="PS51053"/>
    </source>
</evidence>
<sequence length="340" mass="36808">MGGAKCSGSCLEERRRGRKTDGFGMNRTQYLCYMLGKGLKRKLEQEEENVVMKMSFPQEASPTCYWLQRQTVLNLSLLKLHSHPGHSDPSLARRVLITNTLRHIQDELRGEGVPVPQSFSSDGSLLSVVDGYRESPAGCGVESHSEGSLTPVSRLEEDKHLLLYLSPSVTRQQPPSSSAIKDSFTSALAEIEDLCPTVGITTLFSSEAGHSLAQSDLNSDESRQTHLDLSEMNSSMDSASSLSDSAQTVFGHTPSLLADFSLDDFLFTEIDSLLFDSVPCSSSLSASLGASKVVSMVTDDFVKTLTGYGNGGSQSALPSNQAFKLDLNELDHIMEVLVGS</sequence>
<evidence type="ECO:0000313" key="2">
    <source>
        <dbReference type="EMBL" id="KAK2909364.1"/>
    </source>
</evidence>
<dbReference type="Pfam" id="PF06031">
    <property type="entry name" value="SERTA"/>
    <property type="match status" value="1"/>
</dbReference>
<feature type="domain" description="SERTA" evidence="1">
    <location>
        <begin position="65"/>
        <end position="112"/>
    </location>
</feature>
<dbReference type="AlphaFoldDB" id="A0AA88U3X2"/>
<dbReference type="EMBL" id="JAUYZG010000004">
    <property type="protein sequence ID" value="KAK2909364.1"/>
    <property type="molecule type" value="Genomic_DNA"/>
</dbReference>
<gene>
    <name evidence="2" type="ORF">Q8A67_005201</name>
</gene>
<dbReference type="PANTHER" id="PTHR16277">
    <property type="entry name" value="CELL DIVISION CYCLE ASSOCIATED PROTEIN 4/SERTA DOMAIN-CONTAINING PROTEIN 2"/>
    <property type="match status" value="1"/>
</dbReference>
<comment type="caution">
    <text evidence="2">The sequence shown here is derived from an EMBL/GenBank/DDBJ whole genome shotgun (WGS) entry which is preliminary data.</text>
</comment>
<dbReference type="Proteomes" id="UP001187343">
    <property type="component" value="Unassembled WGS sequence"/>
</dbReference>
<dbReference type="InterPro" id="IPR009263">
    <property type="entry name" value="SERTA_dom"/>
</dbReference>
<proteinExistence type="predicted"/>
<name>A0AA88U3X2_9TELE</name>
<dbReference type="PANTHER" id="PTHR16277:SF10">
    <property type="entry name" value="SERTA DOMAIN-CONTAINING PROTEIN 2"/>
    <property type="match status" value="1"/>
</dbReference>
<dbReference type="InterPro" id="IPR052262">
    <property type="entry name" value="E2F-SERTA_domain_protein"/>
</dbReference>
<accession>A0AA88U3X2</accession>
<evidence type="ECO:0000313" key="3">
    <source>
        <dbReference type="Proteomes" id="UP001187343"/>
    </source>
</evidence>